<dbReference type="Pfam" id="PF00725">
    <property type="entry name" value="3HCDH"/>
    <property type="match status" value="1"/>
</dbReference>
<dbReference type="InterPro" id="IPR006176">
    <property type="entry name" value="3-OHacyl-CoA_DH_NAD-bd"/>
</dbReference>
<name>A0A644Z7Y5_9ZZZZ</name>
<dbReference type="Pfam" id="PF02737">
    <property type="entry name" value="3HCDH_N"/>
    <property type="match status" value="1"/>
</dbReference>
<dbReference type="InterPro" id="IPR006108">
    <property type="entry name" value="3HC_DH_C"/>
</dbReference>
<dbReference type="PANTHER" id="PTHR48075">
    <property type="entry name" value="3-HYDROXYACYL-COA DEHYDROGENASE FAMILY PROTEIN"/>
    <property type="match status" value="1"/>
</dbReference>
<dbReference type="AlphaFoldDB" id="A0A644Z7Y5"/>
<evidence type="ECO:0000256" key="1">
    <source>
        <dbReference type="ARBA" id="ARBA00023002"/>
    </source>
</evidence>
<dbReference type="PIRSF" id="PIRSF000105">
    <property type="entry name" value="HCDH"/>
    <property type="match status" value="1"/>
</dbReference>
<reference evidence="4" key="1">
    <citation type="submission" date="2019-08" db="EMBL/GenBank/DDBJ databases">
        <authorList>
            <person name="Kucharzyk K."/>
            <person name="Murdoch R.W."/>
            <person name="Higgins S."/>
            <person name="Loffler F."/>
        </authorList>
    </citation>
    <scope>NUCLEOTIDE SEQUENCE</scope>
</reference>
<dbReference type="EC" id="1.1.1.157" evidence="4"/>
<feature type="domain" description="3-hydroxyacyl-CoA dehydrogenase C-terminal" evidence="2">
    <location>
        <begin position="219"/>
        <end position="314"/>
    </location>
</feature>
<accession>A0A644Z7Y5</accession>
<gene>
    <name evidence="4" type="primary">mmgB_3</name>
    <name evidence="4" type="ORF">SDC9_82706</name>
</gene>
<evidence type="ECO:0000313" key="4">
    <source>
        <dbReference type="EMBL" id="MPM36111.1"/>
    </source>
</evidence>
<sequence length="327" mass="37250">MGIQLSQRVVKIRRLDFTSIEERGIFMSEVDRIQNVAIVGIGTQGSMIAFRNALYGKRVTGYGRSEEAIAVCRGKIDKWLAHFVAQGRLDKAEADGVRERIAFSTSLENVCKNADLVVENVPEKIEVKQEVFRQLDELCPTGCFLNSNTSSLLMSDIYKDVSDRRRAMTFSVDHDDPIRNNYLEMMWNPSTSQETKEAALAHYRTLGFEPIVTEREIKGYSINRVWRAVKRECLYLWANGYTEPAEFDRGWMMEWNTNIGPFKLMDLIGLQTIYNIENSYYAASGEERDKPPAKLKEMIDAGHLGMKSGQGFYSGYDTEAGNLEVEK</sequence>
<dbReference type="GO" id="GO:0006631">
    <property type="term" value="P:fatty acid metabolic process"/>
    <property type="evidence" value="ECO:0007669"/>
    <property type="project" value="InterPro"/>
</dbReference>
<feature type="domain" description="3-hydroxyacyl-CoA dehydrogenase NAD binding" evidence="3">
    <location>
        <begin position="35"/>
        <end position="213"/>
    </location>
</feature>
<dbReference type="InterPro" id="IPR008927">
    <property type="entry name" value="6-PGluconate_DH-like_C_sf"/>
</dbReference>
<organism evidence="4">
    <name type="scientific">bioreactor metagenome</name>
    <dbReference type="NCBI Taxonomy" id="1076179"/>
    <lineage>
        <taxon>unclassified sequences</taxon>
        <taxon>metagenomes</taxon>
        <taxon>ecological metagenomes</taxon>
    </lineage>
</organism>
<dbReference type="InterPro" id="IPR013328">
    <property type="entry name" value="6PGD_dom2"/>
</dbReference>
<evidence type="ECO:0000259" key="2">
    <source>
        <dbReference type="Pfam" id="PF00725"/>
    </source>
</evidence>
<dbReference type="GO" id="GO:0008691">
    <property type="term" value="F:3-hydroxybutyryl-CoA dehydrogenase activity"/>
    <property type="evidence" value="ECO:0007669"/>
    <property type="project" value="UniProtKB-EC"/>
</dbReference>
<proteinExistence type="predicted"/>
<dbReference type="Gene3D" id="3.40.50.720">
    <property type="entry name" value="NAD(P)-binding Rossmann-like Domain"/>
    <property type="match status" value="1"/>
</dbReference>
<dbReference type="GO" id="GO:0070403">
    <property type="term" value="F:NAD+ binding"/>
    <property type="evidence" value="ECO:0007669"/>
    <property type="project" value="InterPro"/>
</dbReference>
<comment type="caution">
    <text evidence="4">The sequence shown here is derived from an EMBL/GenBank/DDBJ whole genome shotgun (WGS) entry which is preliminary data.</text>
</comment>
<evidence type="ECO:0000259" key="3">
    <source>
        <dbReference type="Pfam" id="PF02737"/>
    </source>
</evidence>
<protein>
    <submittedName>
        <fullName evidence="4">Putative 3-hydroxybutyryl-CoA dehydrogenase</fullName>
        <ecNumber evidence="4">1.1.1.157</ecNumber>
    </submittedName>
</protein>
<dbReference type="SUPFAM" id="SSF48179">
    <property type="entry name" value="6-phosphogluconate dehydrogenase C-terminal domain-like"/>
    <property type="match status" value="1"/>
</dbReference>
<dbReference type="EMBL" id="VSSQ01007501">
    <property type="protein sequence ID" value="MPM36111.1"/>
    <property type="molecule type" value="Genomic_DNA"/>
</dbReference>
<dbReference type="InterPro" id="IPR022694">
    <property type="entry name" value="3-OHacyl-CoA_DH"/>
</dbReference>
<dbReference type="SUPFAM" id="SSF51735">
    <property type="entry name" value="NAD(P)-binding Rossmann-fold domains"/>
    <property type="match status" value="1"/>
</dbReference>
<keyword evidence="1 4" id="KW-0560">Oxidoreductase</keyword>
<dbReference type="PANTHER" id="PTHR48075:SF3">
    <property type="entry name" value="3-HYDROXYACYL-COA DEHYDROGENASE"/>
    <property type="match status" value="1"/>
</dbReference>
<dbReference type="InterPro" id="IPR036291">
    <property type="entry name" value="NAD(P)-bd_dom_sf"/>
</dbReference>
<dbReference type="Gene3D" id="1.10.1040.10">
    <property type="entry name" value="N-(1-d-carboxylethyl)-l-norvaline Dehydrogenase, domain 2"/>
    <property type="match status" value="1"/>
</dbReference>